<evidence type="ECO:0000256" key="4">
    <source>
        <dbReference type="ARBA" id="ARBA00023211"/>
    </source>
</evidence>
<name>A0A8J7QAD6_9BACT</name>
<dbReference type="EMBL" id="JAFREP010000027">
    <property type="protein sequence ID" value="MBO1321751.1"/>
    <property type="molecule type" value="Genomic_DNA"/>
</dbReference>
<comment type="cofactor">
    <cofactor evidence="1">
        <name>Mn(2+)</name>
        <dbReference type="ChEBI" id="CHEBI:29035"/>
    </cofactor>
</comment>
<evidence type="ECO:0000313" key="6">
    <source>
        <dbReference type="EMBL" id="MBO1321751.1"/>
    </source>
</evidence>
<proteinExistence type="predicted"/>
<sequence length="185" mass="20597">MGNTPDFVMSGALLRAVYFASQKHRDQRRKDPAASPYINHPVEVAYILWFEGGVRDEAVLVGAVLHDTVEDTDTSLEEVARVFGETVCGYVDEVSDDTSLSRKERKAAQLEHAAHISQGARLIKLGDKISNVRDIVRAAPKGWSDARCAEYFNWCKAVVDRMRGTNAHLEAAFDTVYQEHIGDFA</sequence>
<dbReference type="Gene3D" id="1.10.3210.10">
    <property type="entry name" value="Hypothetical protein af1432"/>
    <property type="match status" value="1"/>
</dbReference>
<accession>A0A8J7QAD6</accession>
<keyword evidence="4" id="KW-0464">Manganese</keyword>
<evidence type="ECO:0000256" key="3">
    <source>
        <dbReference type="ARBA" id="ARBA00022801"/>
    </source>
</evidence>
<dbReference type="Pfam" id="PF13328">
    <property type="entry name" value="HD_4"/>
    <property type="match status" value="1"/>
</dbReference>
<keyword evidence="7" id="KW-1185">Reference proteome</keyword>
<protein>
    <submittedName>
        <fullName evidence="6">Bifunctional (P)ppGpp synthetase/guanosine-3',5'-bis(Diphosphate) 3'-pyrophosphohydrolase</fullName>
    </submittedName>
</protein>
<dbReference type="InterPro" id="IPR052194">
    <property type="entry name" value="MESH1"/>
</dbReference>
<dbReference type="PANTHER" id="PTHR46246">
    <property type="entry name" value="GUANOSINE-3',5'-BIS(DIPHOSPHATE) 3'-PYROPHOSPHOHYDROLASE MESH1"/>
    <property type="match status" value="1"/>
</dbReference>
<keyword evidence="3" id="KW-0378">Hydrolase</keyword>
<evidence type="ECO:0000256" key="1">
    <source>
        <dbReference type="ARBA" id="ARBA00001936"/>
    </source>
</evidence>
<organism evidence="6 7">
    <name type="scientific">Acanthopleuribacter pedis</name>
    <dbReference type="NCBI Taxonomy" id="442870"/>
    <lineage>
        <taxon>Bacteria</taxon>
        <taxon>Pseudomonadati</taxon>
        <taxon>Acidobacteriota</taxon>
        <taxon>Holophagae</taxon>
        <taxon>Acanthopleuribacterales</taxon>
        <taxon>Acanthopleuribacteraceae</taxon>
        <taxon>Acanthopleuribacter</taxon>
    </lineage>
</organism>
<dbReference type="GO" id="GO:0046872">
    <property type="term" value="F:metal ion binding"/>
    <property type="evidence" value="ECO:0007669"/>
    <property type="project" value="UniProtKB-KW"/>
</dbReference>
<dbReference type="PANTHER" id="PTHR46246:SF1">
    <property type="entry name" value="GUANOSINE-3',5'-BIS(DIPHOSPHATE) 3'-PYROPHOSPHOHYDROLASE MESH1"/>
    <property type="match status" value="1"/>
</dbReference>
<evidence type="ECO:0000313" key="7">
    <source>
        <dbReference type="Proteomes" id="UP000664417"/>
    </source>
</evidence>
<dbReference type="FunFam" id="1.10.3210.10:FF:000012">
    <property type="entry name" value="HD domain containing 3"/>
    <property type="match status" value="1"/>
</dbReference>
<dbReference type="SMART" id="SM00471">
    <property type="entry name" value="HDc"/>
    <property type="match status" value="1"/>
</dbReference>
<dbReference type="SUPFAM" id="SSF109604">
    <property type="entry name" value="HD-domain/PDEase-like"/>
    <property type="match status" value="1"/>
</dbReference>
<dbReference type="GO" id="GO:0008893">
    <property type="term" value="F:guanosine-3',5'-bis(diphosphate) 3'-diphosphatase activity"/>
    <property type="evidence" value="ECO:0007669"/>
    <property type="project" value="TreeGrafter"/>
</dbReference>
<dbReference type="RefSeq" id="WP_207861724.1">
    <property type="nucleotide sequence ID" value="NZ_JAFREP010000027.1"/>
</dbReference>
<dbReference type="Proteomes" id="UP000664417">
    <property type="component" value="Unassembled WGS sequence"/>
</dbReference>
<dbReference type="InterPro" id="IPR003607">
    <property type="entry name" value="HD/PDEase_dom"/>
</dbReference>
<feature type="domain" description="HD/PDEase" evidence="5">
    <location>
        <begin position="33"/>
        <end position="141"/>
    </location>
</feature>
<comment type="caution">
    <text evidence="6">The sequence shown here is derived from an EMBL/GenBank/DDBJ whole genome shotgun (WGS) entry which is preliminary data.</text>
</comment>
<gene>
    <name evidence="6" type="ORF">J3U88_24950</name>
</gene>
<evidence type="ECO:0000256" key="2">
    <source>
        <dbReference type="ARBA" id="ARBA00022723"/>
    </source>
</evidence>
<dbReference type="AlphaFoldDB" id="A0A8J7QAD6"/>
<evidence type="ECO:0000259" key="5">
    <source>
        <dbReference type="SMART" id="SM00471"/>
    </source>
</evidence>
<reference evidence="6" key="1">
    <citation type="submission" date="2021-03" db="EMBL/GenBank/DDBJ databases">
        <authorList>
            <person name="Wang G."/>
        </authorList>
    </citation>
    <scope>NUCLEOTIDE SEQUENCE</scope>
    <source>
        <strain evidence="6">KCTC 12899</strain>
    </source>
</reference>
<keyword evidence="2" id="KW-0479">Metal-binding</keyword>